<dbReference type="GO" id="GO:0034993">
    <property type="term" value="C:meiotic nuclear membrane microtubule tethering complex"/>
    <property type="evidence" value="ECO:0007669"/>
    <property type="project" value="TreeGrafter"/>
</dbReference>
<keyword evidence="4 7" id="KW-0472">Membrane</keyword>
<proteinExistence type="predicted"/>
<reference evidence="9 10" key="1">
    <citation type="journal article" date="2011" name="Genome Biol. Evol.">
        <title>Integration of the genetic map and genome assembly of fugu facilitates insights into distinct features of genome evolution in teleosts and mammals.</title>
        <authorList>
            <person name="Kai W."/>
            <person name="Kikuchi K."/>
            <person name="Tohari S."/>
            <person name="Chew A.K."/>
            <person name="Tay A."/>
            <person name="Fujiwara A."/>
            <person name="Hosoya S."/>
            <person name="Suetake H."/>
            <person name="Naruse K."/>
            <person name="Brenner S."/>
            <person name="Suzuki Y."/>
            <person name="Venkatesh B."/>
        </authorList>
    </citation>
    <scope>NUCLEOTIDE SEQUENCE [LARGE SCALE GENOMIC DNA]</scope>
</reference>
<gene>
    <name evidence="9" type="primary">sun2</name>
</gene>
<comment type="subcellular location">
    <subcellularLocation>
        <location evidence="5">Nucleus inner membrane</location>
        <topology evidence="5">Single-pass type II membrane protein</topology>
    </subcellularLocation>
</comment>
<dbReference type="PANTHER" id="PTHR12911">
    <property type="entry name" value="SAD1/UNC-84-LIKE PROTEIN-RELATED"/>
    <property type="match status" value="1"/>
</dbReference>
<dbReference type="GO" id="GO:0043495">
    <property type="term" value="F:protein-membrane adaptor activity"/>
    <property type="evidence" value="ECO:0007669"/>
    <property type="project" value="TreeGrafter"/>
</dbReference>
<keyword evidence="10" id="KW-1185">Reference proteome</keyword>
<dbReference type="InterPro" id="IPR045119">
    <property type="entry name" value="SUN1-5"/>
</dbReference>
<dbReference type="KEGG" id="tru:101072075"/>
<dbReference type="PROSITE" id="PS51469">
    <property type="entry name" value="SUN"/>
    <property type="match status" value="1"/>
</dbReference>
<dbReference type="PANTHER" id="PTHR12911:SF22">
    <property type="entry name" value="SUN DOMAIN-CONTAINING PROTEIN 2"/>
    <property type="match status" value="1"/>
</dbReference>
<keyword evidence="1 7" id="KW-0812">Transmembrane</keyword>
<dbReference type="PROSITE" id="PS51257">
    <property type="entry name" value="PROKAR_LIPOPROTEIN"/>
    <property type="match status" value="1"/>
</dbReference>
<evidence type="ECO:0000256" key="7">
    <source>
        <dbReference type="SAM" id="Phobius"/>
    </source>
</evidence>
<keyword evidence="2 7" id="KW-1133">Transmembrane helix</keyword>
<evidence type="ECO:0000256" key="6">
    <source>
        <dbReference type="SAM" id="MobiDB-lite"/>
    </source>
</evidence>
<accession>A0A674P5H5</accession>
<dbReference type="FunFam" id="2.60.120.260:FF:000009">
    <property type="entry name" value="SUN domain-containing protein 1 isoform X1"/>
    <property type="match status" value="1"/>
</dbReference>
<evidence type="ECO:0000256" key="2">
    <source>
        <dbReference type="ARBA" id="ARBA00022989"/>
    </source>
</evidence>
<reference evidence="9" key="3">
    <citation type="submission" date="2025-09" db="UniProtKB">
        <authorList>
            <consortium name="Ensembl"/>
        </authorList>
    </citation>
    <scope>IDENTIFICATION</scope>
</reference>
<feature type="transmembrane region" description="Helical" evidence="7">
    <location>
        <begin position="128"/>
        <end position="148"/>
    </location>
</feature>
<dbReference type="Pfam" id="PF07738">
    <property type="entry name" value="Sad1_UNC"/>
    <property type="match status" value="1"/>
</dbReference>
<dbReference type="Proteomes" id="UP000005226">
    <property type="component" value="Chromosome 17"/>
</dbReference>
<dbReference type="Ensembl" id="ENSTRUT00000066924.1">
    <property type="protein sequence ID" value="ENSTRUP00000080918.1"/>
    <property type="gene ID" value="ENSTRUG00000021717.2"/>
</dbReference>
<organism evidence="9 10">
    <name type="scientific">Takifugu rubripes</name>
    <name type="common">Japanese pufferfish</name>
    <name type="synonym">Fugu rubripes</name>
    <dbReference type="NCBI Taxonomy" id="31033"/>
    <lineage>
        <taxon>Eukaryota</taxon>
        <taxon>Metazoa</taxon>
        <taxon>Chordata</taxon>
        <taxon>Craniata</taxon>
        <taxon>Vertebrata</taxon>
        <taxon>Euteleostomi</taxon>
        <taxon>Actinopterygii</taxon>
        <taxon>Neopterygii</taxon>
        <taxon>Teleostei</taxon>
        <taxon>Neoteleostei</taxon>
        <taxon>Acanthomorphata</taxon>
        <taxon>Eupercaria</taxon>
        <taxon>Tetraodontiformes</taxon>
        <taxon>Tetradontoidea</taxon>
        <taxon>Tetraodontidae</taxon>
        <taxon>Takifugu</taxon>
    </lineage>
</organism>
<evidence type="ECO:0000256" key="3">
    <source>
        <dbReference type="ARBA" id="ARBA00023054"/>
    </source>
</evidence>
<name>A0A674P5H5_TAKRU</name>
<sequence>MCKALELSNAEASCVSVLLVSAVSSCCCVPGPAMLRRSSRLQAGNYYAMSNGLNSTPAAAISYYETPVRSSRKSRVRASRQKSPSPFTAKGPVPESSSTTEPGRSSRITEFFFDLKSANITTSRHTKACALLLLFLVPFCVGFLLLLLTSITPNNLLMIDLSLTKKLPVHFDPSLQNSNMNLRPIYEKEYQELQERIAGIEKATRLHLERKIADLAMQILGVRTVATSLSHRIRSVEDQNLKLTKEWKHLEQRPDGNSLTPELQRDIEGLFRKLVEELAVLNGGGCSECRRPIADKMADFALESQGASVISSRCSQTYTSPSGCLTLFGIPLWSLFTSPRTAIQGSPILAGTCWCFVGAEGTLAVSLSHPVKITHVTVDHLPSYNSPSGDIKSAPKDFEVHGMKTQAGEGTFLGKFLYDKFGEPTQTFSLPTPTDQSYDIVELRVFSNWGQKEYTCLYRFRVHGQTDFS</sequence>
<dbReference type="GO" id="GO:0005637">
    <property type="term" value="C:nuclear inner membrane"/>
    <property type="evidence" value="ECO:0007669"/>
    <property type="project" value="UniProtKB-SubCell"/>
</dbReference>
<keyword evidence="3" id="KW-0175">Coiled coil</keyword>
<dbReference type="OrthoDB" id="342281at2759"/>
<reference evidence="9" key="2">
    <citation type="submission" date="2025-08" db="UniProtKB">
        <authorList>
            <consortium name="Ensembl"/>
        </authorList>
    </citation>
    <scope>IDENTIFICATION</scope>
</reference>
<feature type="region of interest" description="Disordered" evidence="6">
    <location>
        <begin position="72"/>
        <end position="104"/>
    </location>
</feature>
<protein>
    <recommendedName>
        <fullName evidence="8">SUN domain-containing protein</fullName>
    </recommendedName>
</protein>
<evidence type="ECO:0000313" key="10">
    <source>
        <dbReference type="Proteomes" id="UP000005226"/>
    </source>
</evidence>
<evidence type="ECO:0000259" key="8">
    <source>
        <dbReference type="PROSITE" id="PS51469"/>
    </source>
</evidence>
<evidence type="ECO:0000256" key="5">
    <source>
        <dbReference type="ARBA" id="ARBA00037816"/>
    </source>
</evidence>
<dbReference type="GeneTree" id="ENSGT00940000160024"/>
<evidence type="ECO:0000256" key="4">
    <source>
        <dbReference type="ARBA" id="ARBA00023136"/>
    </source>
</evidence>
<dbReference type="InterPro" id="IPR012919">
    <property type="entry name" value="SUN_dom"/>
</dbReference>
<evidence type="ECO:0000256" key="1">
    <source>
        <dbReference type="ARBA" id="ARBA00022692"/>
    </source>
</evidence>
<dbReference type="Gene3D" id="2.60.120.260">
    <property type="entry name" value="Galactose-binding domain-like"/>
    <property type="match status" value="1"/>
</dbReference>
<dbReference type="AlphaFoldDB" id="A0A674P5H5"/>
<dbReference type="InParanoid" id="A0A674P5H5"/>
<evidence type="ECO:0000313" key="9">
    <source>
        <dbReference type="Ensembl" id="ENSTRUP00000080918.1"/>
    </source>
</evidence>
<feature type="domain" description="SUN" evidence="8">
    <location>
        <begin position="306"/>
        <end position="467"/>
    </location>
</feature>
<dbReference type="OMA" id="PITAGTC"/>
<feature type="compositionally biased region" description="Polar residues" evidence="6">
    <location>
        <begin position="95"/>
        <end position="104"/>
    </location>
</feature>